<evidence type="ECO:0000313" key="2">
    <source>
        <dbReference type="EMBL" id="MTD12884.1"/>
    </source>
</evidence>
<proteinExistence type="predicted"/>
<dbReference type="PANTHER" id="PTHR42912:SF80">
    <property type="entry name" value="METHYLTRANSFERASE DOMAIN-CONTAINING PROTEIN"/>
    <property type="match status" value="1"/>
</dbReference>
<comment type="caution">
    <text evidence="2">The sequence shown here is derived from an EMBL/GenBank/DDBJ whole genome shotgun (WGS) entry which is preliminary data.</text>
</comment>
<dbReference type="Pfam" id="PF13649">
    <property type="entry name" value="Methyltransf_25"/>
    <property type="match status" value="1"/>
</dbReference>
<dbReference type="Proteomes" id="UP000460221">
    <property type="component" value="Unassembled WGS sequence"/>
</dbReference>
<dbReference type="RefSeq" id="WP_154766867.1">
    <property type="nucleotide sequence ID" value="NZ_WLYK01000001.1"/>
</dbReference>
<keyword evidence="2" id="KW-0489">Methyltransferase</keyword>
<evidence type="ECO:0000313" key="3">
    <source>
        <dbReference type="Proteomes" id="UP000460221"/>
    </source>
</evidence>
<dbReference type="AlphaFoldDB" id="A0A7K1FJ24"/>
<dbReference type="Gene3D" id="3.40.50.150">
    <property type="entry name" value="Vaccinia Virus protein VP39"/>
    <property type="match status" value="1"/>
</dbReference>
<gene>
    <name evidence="2" type="ORF">GIS00_02850</name>
</gene>
<evidence type="ECO:0000259" key="1">
    <source>
        <dbReference type="Pfam" id="PF13649"/>
    </source>
</evidence>
<dbReference type="GO" id="GO:0008168">
    <property type="term" value="F:methyltransferase activity"/>
    <property type="evidence" value="ECO:0007669"/>
    <property type="project" value="UniProtKB-KW"/>
</dbReference>
<dbReference type="CDD" id="cd02440">
    <property type="entry name" value="AdoMet_MTases"/>
    <property type="match status" value="1"/>
</dbReference>
<dbReference type="SUPFAM" id="SSF53335">
    <property type="entry name" value="S-adenosyl-L-methionine-dependent methyltransferases"/>
    <property type="match status" value="1"/>
</dbReference>
<keyword evidence="2" id="KW-0808">Transferase</keyword>
<protein>
    <submittedName>
        <fullName evidence="2">Methyltransferase domain-containing protein</fullName>
    </submittedName>
</protein>
<reference evidence="2 3" key="1">
    <citation type="submission" date="2019-11" db="EMBL/GenBank/DDBJ databases">
        <authorList>
            <person name="Jiang L.-Q."/>
        </authorList>
    </citation>
    <scope>NUCLEOTIDE SEQUENCE [LARGE SCALE GENOMIC DNA]</scope>
    <source>
        <strain evidence="2 3">YIM 132087</strain>
    </source>
</reference>
<dbReference type="GO" id="GO:0032259">
    <property type="term" value="P:methylation"/>
    <property type="evidence" value="ECO:0007669"/>
    <property type="project" value="UniProtKB-KW"/>
</dbReference>
<sequence length="210" mass="22367">MTTPPTRWELEYTGDNWEAYRARFEKLFEIGTDVEGEARFVDALCERGAAVLDAGCGTGRIAAALHRLGHRVAGVDKDAGLIEVAQGRYPGVNYLAADLLALTAADLAEVGAPEAFDVVVLPGNVLVFVAPGTERAVLANLAGLLVPGGRLVAGFATDRDYSPADLRADAQALGLPLEHSFATWQLDPMTDDAGWTVVVLRRPQDWVAPA</sequence>
<feature type="domain" description="Methyltransferase" evidence="1">
    <location>
        <begin position="51"/>
        <end position="149"/>
    </location>
</feature>
<dbReference type="InterPro" id="IPR041698">
    <property type="entry name" value="Methyltransf_25"/>
</dbReference>
<dbReference type="PANTHER" id="PTHR42912">
    <property type="entry name" value="METHYLTRANSFERASE"/>
    <property type="match status" value="1"/>
</dbReference>
<organism evidence="2 3">
    <name type="scientific">Nakamurella alba</name>
    <dbReference type="NCBI Taxonomy" id="2665158"/>
    <lineage>
        <taxon>Bacteria</taxon>
        <taxon>Bacillati</taxon>
        <taxon>Actinomycetota</taxon>
        <taxon>Actinomycetes</taxon>
        <taxon>Nakamurellales</taxon>
        <taxon>Nakamurellaceae</taxon>
        <taxon>Nakamurella</taxon>
    </lineage>
</organism>
<dbReference type="EMBL" id="WLYK01000001">
    <property type="protein sequence ID" value="MTD12884.1"/>
    <property type="molecule type" value="Genomic_DNA"/>
</dbReference>
<keyword evidence="3" id="KW-1185">Reference proteome</keyword>
<dbReference type="InterPro" id="IPR029063">
    <property type="entry name" value="SAM-dependent_MTases_sf"/>
</dbReference>
<name>A0A7K1FJ24_9ACTN</name>
<dbReference type="InterPro" id="IPR050508">
    <property type="entry name" value="Methyltransf_Superfamily"/>
</dbReference>
<accession>A0A7K1FJ24</accession>